<dbReference type="OrthoDB" id="665742at2759"/>
<feature type="domain" description="Bifunctional inhibitor/plant lipid transfer protein/seed storage helical" evidence="4">
    <location>
        <begin position="27"/>
        <end position="92"/>
    </location>
</feature>
<comment type="caution">
    <text evidence="5">The sequence shown here is derived from an EMBL/GenBank/DDBJ whole genome shotgun (WGS) entry which is preliminary data.</text>
</comment>
<keyword evidence="6" id="KW-1185">Reference proteome</keyword>
<accession>A0A7J6VB79</accession>
<protein>
    <submittedName>
        <fullName evidence="5">Non-specific lipid-transfer protein</fullName>
    </submittedName>
</protein>
<feature type="signal peptide" evidence="3">
    <location>
        <begin position="1"/>
        <end position="24"/>
    </location>
</feature>
<keyword evidence="3" id="KW-0732">Signal</keyword>
<name>A0A7J6VB79_THATH</name>
<dbReference type="Gene3D" id="1.10.110.10">
    <property type="entry name" value="Plant lipid-transfer and hydrophobic proteins"/>
    <property type="match status" value="1"/>
</dbReference>
<keyword evidence="2" id="KW-0446">Lipid-binding</keyword>
<dbReference type="CDD" id="cd01959">
    <property type="entry name" value="nsLTP2"/>
    <property type="match status" value="1"/>
</dbReference>
<evidence type="ECO:0000313" key="5">
    <source>
        <dbReference type="EMBL" id="KAF5181622.1"/>
    </source>
</evidence>
<feature type="chain" id="PRO_5029563763" evidence="3">
    <location>
        <begin position="25"/>
        <end position="92"/>
    </location>
</feature>
<evidence type="ECO:0000256" key="3">
    <source>
        <dbReference type="SAM" id="SignalP"/>
    </source>
</evidence>
<dbReference type="InterPro" id="IPR036312">
    <property type="entry name" value="Bifun_inhib/LTP/seed_sf"/>
</dbReference>
<reference evidence="5 6" key="1">
    <citation type="submission" date="2020-06" db="EMBL/GenBank/DDBJ databases">
        <title>Transcriptomic and genomic resources for Thalictrum thalictroides and T. hernandezii: Facilitating candidate gene discovery in an emerging model plant lineage.</title>
        <authorList>
            <person name="Arias T."/>
            <person name="Riano-Pachon D.M."/>
            <person name="Di Stilio V.S."/>
        </authorList>
    </citation>
    <scope>NUCLEOTIDE SEQUENCE [LARGE SCALE GENOMIC DNA]</scope>
    <source>
        <strain evidence="6">cv. WT478/WT964</strain>
        <tissue evidence="5">Leaves</tissue>
    </source>
</reference>
<keyword evidence="1" id="KW-0813">Transport</keyword>
<evidence type="ECO:0000256" key="2">
    <source>
        <dbReference type="ARBA" id="ARBA00023121"/>
    </source>
</evidence>
<proteinExistence type="predicted"/>
<sequence length="92" mass="9785">MKVSYLSVFIALIMLMSVANVSMGATCNPLQLISCYNSITSGTPPSSTCCSQLRSQAPCFCQYLKDPSFSQYVNSPNAKKTASACGIASPRC</sequence>
<dbReference type="PANTHER" id="PTHR33214:SF69">
    <property type="entry name" value="BIFUNCTIONAL INHIBITOR_LIPID-TRANSFER PROTEIN_SEED STORAGE 2S ALBUMIN SUPERFAMILY PROTEIN"/>
    <property type="match status" value="1"/>
</dbReference>
<evidence type="ECO:0000259" key="4">
    <source>
        <dbReference type="SMART" id="SM00499"/>
    </source>
</evidence>
<dbReference type="Pfam" id="PF00234">
    <property type="entry name" value="Tryp_alpha_amyl"/>
    <property type="match status" value="1"/>
</dbReference>
<dbReference type="GO" id="GO:0006869">
    <property type="term" value="P:lipid transport"/>
    <property type="evidence" value="ECO:0007669"/>
    <property type="project" value="InterPro"/>
</dbReference>
<dbReference type="PANTHER" id="PTHR33214">
    <property type="entry name" value="BIFUNCTIONAL INHIBITOR/LIPID-TRANSFER PROTEIN/SEED STORAGE 2S ALBUMIN SUPERFAMILY PROTEIN"/>
    <property type="match status" value="1"/>
</dbReference>
<evidence type="ECO:0000256" key="1">
    <source>
        <dbReference type="ARBA" id="ARBA00022448"/>
    </source>
</evidence>
<gene>
    <name evidence="5" type="ORF">FRX31_028789</name>
</gene>
<dbReference type="AlphaFoldDB" id="A0A7J6VB79"/>
<dbReference type="InterPro" id="IPR033872">
    <property type="entry name" value="nsLTP2"/>
</dbReference>
<organism evidence="5 6">
    <name type="scientific">Thalictrum thalictroides</name>
    <name type="common">Rue-anemone</name>
    <name type="synonym">Anemone thalictroides</name>
    <dbReference type="NCBI Taxonomy" id="46969"/>
    <lineage>
        <taxon>Eukaryota</taxon>
        <taxon>Viridiplantae</taxon>
        <taxon>Streptophyta</taxon>
        <taxon>Embryophyta</taxon>
        <taxon>Tracheophyta</taxon>
        <taxon>Spermatophyta</taxon>
        <taxon>Magnoliopsida</taxon>
        <taxon>Ranunculales</taxon>
        <taxon>Ranunculaceae</taxon>
        <taxon>Thalictroideae</taxon>
        <taxon>Thalictrum</taxon>
    </lineage>
</organism>
<dbReference type="Proteomes" id="UP000554482">
    <property type="component" value="Unassembled WGS sequence"/>
</dbReference>
<dbReference type="GO" id="GO:0008289">
    <property type="term" value="F:lipid binding"/>
    <property type="evidence" value="ECO:0007669"/>
    <property type="project" value="UniProtKB-KW"/>
</dbReference>
<dbReference type="SUPFAM" id="SSF47699">
    <property type="entry name" value="Bifunctional inhibitor/lipid-transfer protein/seed storage 2S albumin"/>
    <property type="match status" value="1"/>
</dbReference>
<dbReference type="EMBL" id="JABWDY010035938">
    <property type="protein sequence ID" value="KAF5181622.1"/>
    <property type="molecule type" value="Genomic_DNA"/>
</dbReference>
<dbReference type="InterPro" id="IPR016140">
    <property type="entry name" value="Bifunc_inhib/LTP/seed_store"/>
</dbReference>
<evidence type="ECO:0000313" key="6">
    <source>
        <dbReference type="Proteomes" id="UP000554482"/>
    </source>
</evidence>
<dbReference type="SMART" id="SM00499">
    <property type="entry name" value="AAI"/>
    <property type="match status" value="1"/>
</dbReference>